<comment type="caution">
    <text evidence="2">The sequence shown here is derived from an EMBL/GenBank/DDBJ whole genome shotgun (WGS) entry which is preliminary data.</text>
</comment>
<accession>W6UJA2</accession>
<dbReference type="KEGG" id="egl:EGR_03901"/>
<dbReference type="CTD" id="36339616"/>
<evidence type="ECO:0000313" key="3">
    <source>
        <dbReference type="Proteomes" id="UP000019149"/>
    </source>
</evidence>
<feature type="transmembrane region" description="Helical" evidence="1">
    <location>
        <begin position="119"/>
        <end position="138"/>
    </location>
</feature>
<gene>
    <name evidence="2" type="ORF">EGR_03901</name>
</gene>
<dbReference type="EMBL" id="APAU02000022">
    <property type="protein sequence ID" value="EUB61226.1"/>
    <property type="molecule type" value="Genomic_DNA"/>
</dbReference>
<protein>
    <submittedName>
        <fullName evidence="2">Uncharacterized protein</fullName>
    </submittedName>
</protein>
<keyword evidence="1" id="KW-1133">Transmembrane helix</keyword>
<dbReference type="Proteomes" id="UP000019149">
    <property type="component" value="Unassembled WGS sequence"/>
</dbReference>
<organism evidence="2 3">
    <name type="scientific">Echinococcus granulosus</name>
    <name type="common">Hydatid tapeworm</name>
    <dbReference type="NCBI Taxonomy" id="6210"/>
    <lineage>
        <taxon>Eukaryota</taxon>
        <taxon>Metazoa</taxon>
        <taxon>Spiralia</taxon>
        <taxon>Lophotrochozoa</taxon>
        <taxon>Platyhelminthes</taxon>
        <taxon>Cestoda</taxon>
        <taxon>Eucestoda</taxon>
        <taxon>Cyclophyllidea</taxon>
        <taxon>Taeniidae</taxon>
        <taxon>Echinococcus</taxon>
        <taxon>Echinococcus granulosus group</taxon>
    </lineage>
</organism>
<name>W6UJA2_ECHGR</name>
<sequence length="242" mass="27637">MFQLAKTDLRKFWAFQLNKPNNILLLTLALTLQFQPIDEELLIHRGRDEKQCNQPPHLPLLAHHSLVLGHFNKSDPMDKMIQQANPPQTVTRWMDAYTFPRVCNRTGPFGGLSRHFSSFFNNSGITIITTLYLISLILRCVIFQRANSVVIFDEDRHYGFIPPCHLVLNSMLSEHQYGIHSAEGRVRALPVFPVIHRRYPQSDFCQSFKSAVPSIVNGHIVHNLSALKVKGAIFSSECVLHL</sequence>
<dbReference type="AlphaFoldDB" id="W6UJA2"/>
<keyword evidence="1" id="KW-0472">Membrane</keyword>
<evidence type="ECO:0000256" key="1">
    <source>
        <dbReference type="SAM" id="Phobius"/>
    </source>
</evidence>
<dbReference type="RefSeq" id="XP_024352422.1">
    <property type="nucleotide sequence ID" value="XM_024493150.1"/>
</dbReference>
<keyword evidence="1" id="KW-0812">Transmembrane</keyword>
<dbReference type="GeneID" id="36339616"/>
<keyword evidence="3" id="KW-1185">Reference proteome</keyword>
<reference evidence="2 3" key="1">
    <citation type="journal article" date="2013" name="Nat. Genet.">
        <title>The genome of the hydatid tapeworm Echinococcus granulosus.</title>
        <authorList>
            <person name="Zheng H."/>
            <person name="Zhang W."/>
            <person name="Zhang L."/>
            <person name="Zhang Z."/>
            <person name="Li J."/>
            <person name="Lu G."/>
            <person name="Zhu Y."/>
            <person name="Wang Y."/>
            <person name="Huang Y."/>
            <person name="Liu J."/>
            <person name="Kang H."/>
            <person name="Chen J."/>
            <person name="Wang L."/>
            <person name="Chen A."/>
            <person name="Yu S."/>
            <person name="Gao Z."/>
            <person name="Jin L."/>
            <person name="Gu W."/>
            <person name="Wang Z."/>
            <person name="Zhao L."/>
            <person name="Shi B."/>
            <person name="Wen H."/>
            <person name="Lin R."/>
            <person name="Jones M.K."/>
            <person name="Brejova B."/>
            <person name="Vinar T."/>
            <person name="Zhao G."/>
            <person name="McManus D.P."/>
            <person name="Chen Z."/>
            <person name="Zhou Y."/>
            <person name="Wang S."/>
        </authorList>
    </citation>
    <scope>NUCLEOTIDE SEQUENCE [LARGE SCALE GENOMIC DNA]</scope>
</reference>
<proteinExistence type="predicted"/>
<evidence type="ECO:0000313" key="2">
    <source>
        <dbReference type="EMBL" id="EUB61226.1"/>
    </source>
</evidence>